<dbReference type="PROSITE" id="PS50041">
    <property type="entry name" value="C_TYPE_LECTIN_2"/>
    <property type="match status" value="2"/>
</dbReference>
<dbReference type="InterPro" id="IPR016187">
    <property type="entry name" value="CTDL_fold"/>
</dbReference>
<dbReference type="SUPFAM" id="SSF56436">
    <property type="entry name" value="C-type lectin-like"/>
    <property type="match status" value="2"/>
</dbReference>
<evidence type="ECO:0000313" key="3">
    <source>
        <dbReference type="Ensembl" id="ENSCCRP00020061183.1"/>
    </source>
</evidence>
<feature type="domain" description="C-type lectin" evidence="2">
    <location>
        <begin position="30"/>
        <end position="137"/>
    </location>
</feature>
<dbReference type="SMART" id="SM00034">
    <property type="entry name" value="CLECT"/>
    <property type="match status" value="2"/>
</dbReference>
<evidence type="ECO:0000313" key="4">
    <source>
        <dbReference type="Proteomes" id="UP000694701"/>
    </source>
</evidence>
<dbReference type="Gene3D" id="3.10.100.10">
    <property type="entry name" value="Mannose-Binding Protein A, subunit A"/>
    <property type="match status" value="2"/>
</dbReference>
<name>A0A8C2HPU5_CYPCA</name>
<protein>
    <recommendedName>
        <fullName evidence="2">C-type lectin domain-containing protein</fullName>
    </recommendedName>
</protein>
<accession>A0A8C2HPU5</accession>
<dbReference type="InterPro" id="IPR018378">
    <property type="entry name" value="C-type_lectin_CS"/>
</dbReference>
<organism evidence="3 4">
    <name type="scientific">Cyprinus carpio</name>
    <name type="common">Common carp</name>
    <dbReference type="NCBI Taxonomy" id="7962"/>
    <lineage>
        <taxon>Eukaryota</taxon>
        <taxon>Metazoa</taxon>
        <taxon>Chordata</taxon>
        <taxon>Craniata</taxon>
        <taxon>Vertebrata</taxon>
        <taxon>Euteleostomi</taxon>
        <taxon>Actinopterygii</taxon>
        <taxon>Neopterygii</taxon>
        <taxon>Teleostei</taxon>
        <taxon>Ostariophysi</taxon>
        <taxon>Cypriniformes</taxon>
        <taxon>Cyprinidae</taxon>
        <taxon>Cyprininae</taxon>
        <taxon>Cyprinus</taxon>
    </lineage>
</organism>
<dbReference type="PANTHER" id="PTHR45784:SF3">
    <property type="entry name" value="C-TYPE LECTIN DOMAIN FAMILY 4 MEMBER K-LIKE-RELATED"/>
    <property type="match status" value="1"/>
</dbReference>
<dbReference type="PROSITE" id="PS00615">
    <property type="entry name" value="C_TYPE_LECTIN_1"/>
    <property type="match status" value="1"/>
</dbReference>
<reference evidence="3" key="1">
    <citation type="submission" date="2025-08" db="UniProtKB">
        <authorList>
            <consortium name="Ensembl"/>
        </authorList>
    </citation>
    <scope>IDENTIFICATION</scope>
</reference>
<dbReference type="PANTHER" id="PTHR45784">
    <property type="entry name" value="C-TYPE LECTIN DOMAIN FAMILY 20 MEMBER A-RELATED"/>
    <property type="match status" value="1"/>
</dbReference>
<proteinExistence type="predicted"/>
<dbReference type="InterPro" id="IPR001304">
    <property type="entry name" value="C-type_lectin-like"/>
</dbReference>
<dbReference type="AlphaFoldDB" id="A0A8C2HPU5"/>
<dbReference type="Ensembl" id="ENSCCRT00020067372.1">
    <property type="protein sequence ID" value="ENSCCRP00020061183.1"/>
    <property type="gene ID" value="ENSCCRG00020028941.1"/>
</dbReference>
<dbReference type="Proteomes" id="UP000694701">
    <property type="component" value="Unplaced"/>
</dbReference>
<keyword evidence="1" id="KW-1015">Disulfide bond</keyword>
<dbReference type="InterPro" id="IPR016186">
    <property type="entry name" value="C-type_lectin-like/link_sf"/>
</dbReference>
<dbReference type="CDD" id="cd03602">
    <property type="entry name" value="CLECT_1"/>
    <property type="match status" value="1"/>
</dbReference>
<evidence type="ECO:0000256" key="1">
    <source>
        <dbReference type="ARBA" id="ARBA00023157"/>
    </source>
</evidence>
<sequence length="258" mass="29942">MLTIKQHKNNELIDESVFICFLKANTGLVFINQMMNWRYAQSYCRQNHIDLVSVRNQTENQQVQKIINDRQISGDVWIGLFRDSWQWSDQSDSSFRDWDTGQPDNSGGGENCTVVKHDSQGRWHDVSCTNQYPFVCHEDKLIVIRENLTWSEALRYCRQNHVDLVSVHSEEIQREVMDVVKRASTAEVWLGLRHSCTVGIWFWVSGDTVCYQNWAPGNGTSEEDCEHTVRSGAVQSGGDQRWISRPETDKLNFICSRY</sequence>
<feature type="domain" description="C-type lectin" evidence="2">
    <location>
        <begin position="145"/>
        <end position="256"/>
    </location>
</feature>
<dbReference type="CDD" id="cd00037">
    <property type="entry name" value="CLECT"/>
    <property type="match status" value="1"/>
</dbReference>
<dbReference type="Pfam" id="PF00059">
    <property type="entry name" value="Lectin_C"/>
    <property type="match status" value="2"/>
</dbReference>
<evidence type="ECO:0000259" key="2">
    <source>
        <dbReference type="PROSITE" id="PS50041"/>
    </source>
</evidence>